<dbReference type="Gene3D" id="3.60.15.10">
    <property type="entry name" value="Ribonuclease Z/Hydroxyacylglutathione hydrolase-like"/>
    <property type="match status" value="1"/>
</dbReference>
<keyword evidence="2 9" id="KW-0540">Nuclease</keyword>
<dbReference type="HAMAP" id="MF_01491">
    <property type="entry name" value="RNase_J_bact"/>
    <property type="match status" value="1"/>
</dbReference>
<dbReference type="GO" id="GO:0006364">
    <property type="term" value="P:rRNA processing"/>
    <property type="evidence" value="ECO:0007669"/>
    <property type="project" value="UniProtKB-UniRule"/>
</dbReference>
<dbReference type="Pfam" id="PF22505">
    <property type="entry name" value="RNase_J_b_CASP"/>
    <property type="match status" value="1"/>
</dbReference>
<evidence type="ECO:0000256" key="5">
    <source>
        <dbReference type="ARBA" id="ARBA00022801"/>
    </source>
</evidence>
<evidence type="ECO:0000256" key="4">
    <source>
        <dbReference type="ARBA" id="ARBA00022759"/>
    </source>
</evidence>
<dbReference type="InterPro" id="IPR041636">
    <property type="entry name" value="RNase_J_C"/>
</dbReference>
<dbReference type="SUPFAM" id="SSF56281">
    <property type="entry name" value="Metallo-hydrolase/oxidoreductase"/>
    <property type="match status" value="1"/>
</dbReference>
<dbReference type="InterPro" id="IPR001279">
    <property type="entry name" value="Metallo-B-lactamas"/>
</dbReference>
<protein>
    <recommendedName>
        <fullName evidence="9">Ribonuclease J</fullName>
        <shortName evidence="9">RNase J</shortName>
        <ecNumber evidence="9">3.1.-.-</ecNumber>
    </recommendedName>
</protein>
<dbReference type="GO" id="GO:0004521">
    <property type="term" value="F:RNA endonuclease activity"/>
    <property type="evidence" value="ECO:0007669"/>
    <property type="project" value="UniProtKB-UniRule"/>
</dbReference>
<organism evidence="14 15">
    <name type="scientific">candidate division Kazan bacterium GW2011_GWB1_52_7</name>
    <dbReference type="NCBI Taxonomy" id="1620414"/>
    <lineage>
        <taxon>Bacteria</taxon>
        <taxon>Bacteria division Kazan-3B-28</taxon>
    </lineage>
</organism>
<feature type="binding site" evidence="12">
    <location>
        <position position="57"/>
    </location>
    <ligand>
        <name>Zn(2+)</name>
        <dbReference type="ChEBI" id="CHEBI:29105"/>
        <label>1</label>
        <note>catalytic</note>
    </ligand>
</feature>
<feature type="binding site" evidence="12">
    <location>
        <position position="123"/>
    </location>
    <ligand>
        <name>Zn(2+)</name>
        <dbReference type="ChEBI" id="CHEBI:29105"/>
        <label>1</label>
        <note>catalytic</note>
    </ligand>
</feature>
<feature type="binding site" evidence="12">
    <location>
        <position position="30"/>
    </location>
    <ligand>
        <name>Ca(2+)</name>
        <dbReference type="ChEBI" id="CHEBI:29108"/>
    </ligand>
</feature>
<feature type="binding site" evidence="11">
    <location>
        <begin position="346"/>
        <end position="350"/>
    </location>
    <ligand>
        <name>substrate</name>
    </ligand>
</feature>
<keyword evidence="5 9" id="KW-0378">Hydrolase</keyword>
<sequence length="537" mass="60095">MGKNMIVVEYGDDIVILDCGMMMPDESMLGIDYVIPDPTYLERNQKKLRGIIVTHGHEDHIGAIQHLVPRLGVPVYAPRLAAELIKVNLEEFSDAQNVRVNTYQAGDRIRLGVFTVSFVRVNHSIPDTFSIVVDTPEGKVIYTGDFKFDPTPPDGIKADYAKFEQLGREGVLLLMSESTNVHTPGRTPSEQVIADAFMEIFAKTSGRLIVASFASRIDRMQHVIAAAVKYRRKVAIAGRSMLKYFDVASKAGYIKTPKGLIVDLRSIKKYKDSQLVILSTGSQGQEGSALQRMAFGEHKQVKIHSGDTVVISSSAIPGNERSINSVINNLYRQGANVIFDKKMQIHVTGHAYREEMKQMLTMVKPRWFIPVHGEYHMLVSHKELAEETGIKPANIIIMEDGDVIEFRQGQGRKSNQKVPVGGIMVDGLGVGDVKEVVLRDRQAMAKEGMIVLIALVDKKGKIIGSPDIISRGFVYMREKGDLINKTRQKVKDIFAQHVQSVPDDWTNIKTKLREHIGEFIFREIERRPLVLPVIIEV</sequence>
<dbReference type="GO" id="GO:0005737">
    <property type="term" value="C:cytoplasm"/>
    <property type="evidence" value="ECO:0007669"/>
    <property type="project" value="UniProtKB-SubCell"/>
</dbReference>
<dbReference type="PANTHER" id="PTHR43694:SF1">
    <property type="entry name" value="RIBONUCLEASE J"/>
    <property type="match status" value="1"/>
</dbReference>
<dbReference type="SMART" id="SM00849">
    <property type="entry name" value="Lactamase_B"/>
    <property type="match status" value="1"/>
</dbReference>
<keyword evidence="7 9" id="KW-0269">Exonuclease</keyword>
<keyword evidence="4 9" id="KW-0255">Endonuclease</keyword>
<name>A0A0G1X8R5_UNCK3</name>
<dbReference type="InterPro" id="IPR042173">
    <property type="entry name" value="RNase_J_2"/>
</dbReference>
<comment type="function">
    <text evidence="9">An RNase that has 5'-3' exonuclease and possibly endonuclease activity. Involved in maturation of rRNA and in some organisms also mRNA maturation and/or decay.</text>
</comment>
<evidence type="ECO:0000256" key="8">
    <source>
        <dbReference type="ARBA" id="ARBA00022884"/>
    </source>
</evidence>
<evidence type="ECO:0000256" key="3">
    <source>
        <dbReference type="ARBA" id="ARBA00022723"/>
    </source>
</evidence>
<dbReference type="InterPro" id="IPR011108">
    <property type="entry name" value="RMMBL"/>
</dbReference>
<dbReference type="GO" id="GO:0003723">
    <property type="term" value="F:RNA binding"/>
    <property type="evidence" value="ECO:0007669"/>
    <property type="project" value="UniProtKB-UniRule"/>
</dbReference>
<evidence type="ECO:0000256" key="9">
    <source>
        <dbReference type="HAMAP-Rule" id="MF_01491"/>
    </source>
</evidence>
<feature type="binding site" evidence="12">
    <location>
        <position position="60"/>
    </location>
    <ligand>
        <name>Zn(2+)</name>
        <dbReference type="ChEBI" id="CHEBI:29105"/>
        <label>1</label>
        <note>catalytic</note>
    </ligand>
</feature>
<dbReference type="AlphaFoldDB" id="A0A0G1X8R5"/>
<dbReference type="EMBL" id="LCRB01000001">
    <property type="protein sequence ID" value="KKW27195.1"/>
    <property type="molecule type" value="Genomic_DNA"/>
</dbReference>
<evidence type="ECO:0000256" key="10">
    <source>
        <dbReference type="PIRSR" id="PIRSR004803-1"/>
    </source>
</evidence>
<comment type="subcellular location">
    <subcellularLocation>
        <location evidence="9">Cytoplasm</location>
    </subcellularLocation>
</comment>
<evidence type="ECO:0000256" key="11">
    <source>
        <dbReference type="PIRSR" id="PIRSR004803-2"/>
    </source>
</evidence>
<dbReference type="Pfam" id="PF00753">
    <property type="entry name" value="Lactamase_B"/>
    <property type="match status" value="1"/>
</dbReference>
<keyword evidence="9" id="KW-0698">rRNA processing</keyword>
<evidence type="ECO:0000256" key="7">
    <source>
        <dbReference type="ARBA" id="ARBA00022839"/>
    </source>
</evidence>
<feature type="active site" description="Proton donor" evidence="10">
    <location>
        <position position="177"/>
    </location>
</feature>
<dbReference type="GO" id="GO:0004534">
    <property type="term" value="F:5'-3' RNA exonuclease activity"/>
    <property type="evidence" value="ECO:0007669"/>
    <property type="project" value="UniProtKB-UniRule"/>
</dbReference>
<reference evidence="14 15" key="1">
    <citation type="journal article" date="2015" name="Nature">
        <title>rRNA introns, odd ribosomes, and small enigmatic genomes across a large radiation of phyla.</title>
        <authorList>
            <person name="Brown C.T."/>
            <person name="Hug L.A."/>
            <person name="Thomas B.C."/>
            <person name="Sharon I."/>
            <person name="Castelle C.J."/>
            <person name="Singh A."/>
            <person name="Wilkins M.J."/>
            <person name="Williams K.H."/>
            <person name="Banfield J.F."/>
        </authorList>
    </citation>
    <scope>NUCLEOTIDE SEQUENCE [LARGE SCALE GENOMIC DNA]</scope>
</reference>
<gene>
    <name evidence="9" type="primary">rnj</name>
    <name evidence="14" type="ORF">VF00_C0001G0130</name>
</gene>
<dbReference type="Gene3D" id="3.40.50.10710">
    <property type="entry name" value="Metallo-hydrolase/oxidoreductase"/>
    <property type="match status" value="1"/>
</dbReference>
<keyword evidence="1 9" id="KW-0963">Cytoplasm</keyword>
<dbReference type="InterPro" id="IPR030854">
    <property type="entry name" value="RNase_J_bac"/>
</dbReference>
<comment type="similarity">
    <text evidence="9">Belongs to the metallo-beta-lactamase superfamily. RNA-metabolizing metallo-beta-lactamase-like family. Bacterial RNase J subfamily.</text>
</comment>
<feature type="binding site" evidence="12">
    <location>
        <position position="145"/>
    </location>
    <ligand>
        <name>Zn(2+)</name>
        <dbReference type="ChEBI" id="CHEBI:29105"/>
        <label>1</label>
        <note>catalytic</note>
    </ligand>
</feature>
<keyword evidence="6 12" id="KW-0862">Zinc</keyword>
<evidence type="ECO:0000313" key="15">
    <source>
        <dbReference type="Proteomes" id="UP000034913"/>
    </source>
</evidence>
<dbReference type="PANTHER" id="PTHR43694">
    <property type="entry name" value="RIBONUCLEASE J"/>
    <property type="match status" value="1"/>
</dbReference>
<dbReference type="Proteomes" id="UP000034913">
    <property type="component" value="Unassembled WGS sequence"/>
</dbReference>
<dbReference type="PATRIC" id="fig|1620414.3.peg.137"/>
<keyword evidence="8 9" id="KW-0694">RNA-binding</keyword>
<dbReference type="GO" id="GO:0008270">
    <property type="term" value="F:zinc ion binding"/>
    <property type="evidence" value="ECO:0007669"/>
    <property type="project" value="InterPro"/>
</dbReference>
<feature type="active site" description="Proton acceptor" evidence="10">
    <location>
        <position position="350"/>
    </location>
</feature>
<dbReference type="NCBIfam" id="TIGR00649">
    <property type="entry name" value="MG423"/>
    <property type="match status" value="1"/>
</dbReference>
<feature type="binding site" evidence="12">
    <location>
        <position position="426"/>
    </location>
    <ligand>
        <name>Ca(2+)</name>
        <dbReference type="ChEBI" id="CHEBI:29108"/>
    </ligand>
</feature>
<evidence type="ECO:0000313" key="14">
    <source>
        <dbReference type="EMBL" id="KKW27195.1"/>
    </source>
</evidence>
<comment type="caution">
    <text evidence="14">The sequence shown here is derived from an EMBL/GenBank/DDBJ whole genome shotgun (WGS) entry which is preliminary data.</text>
</comment>
<evidence type="ECO:0000256" key="12">
    <source>
        <dbReference type="PIRSR" id="PIRSR004803-3"/>
    </source>
</evidence>
<comment type="subunit">
    <text evidence="9">Homodimer, may be a subunit of the RNA degradosome.</text>
</comment>
<dbReference type="InterPro" id="IPR036866">
    <property type="entry name" value="RibonucZ/Hydroxyglut_hydro"/>
</dbReference>
<feature type="domain" description="Metallo-beta-lactamase" evidence="13">
    <location>
        <begin position="2"/>
        <end position="197"/>
    </location>
</feature>
<evidence type="ECO:0000256" key="1">
    <source>
        <dbReference type="ARBA" id="ARBA00022490"/>
    </source>
</evidence>
<comment type="cofactor">
    <cofactor evidence="12">
        <name>Zn(2+)</name>
        <dbReference type="ChEBI" id="CHEBI:29105"/>
    </cofactor>
    <text evidence="12">Binds 2 Zn(2+) ions per subunit. It is not clear if Zn(2+) or Mg(2+) is physiologically important.</text>
</comment>
<dbReference type="PIRSF" id="PIRSF004803">
    <property type="entry name" value="RnjA"/>
    <property type="match status" value="1"/>
</dbReference>
<keyword evidence="12" id="KW-0106">Calcium</keyword>
<comment type="cofactor">
    <cofactor evidence="12">
        <name>Ca(2+)</name>
        <dbReference type="ChEBI" id="CHEBI:29108"/>
    </cofactor>
    <text evidence="12">Binds 1 Ca(2+) cation per subunit. Seen in 1 crystal structure, it is not clear if it is physiologically important.</text>
</comment>
<dbReference type="Gene3D" id="3.10.20.580">
    <property type="match status" value="1"/>
</dbReference>
<dbReference type="EC" id="3.1.-.-" evidence="9"/>
<dbReference type="InterPro" id="IPR004613">
    <property type="entry name" value="RNase_J"/>
</dbReference>
<dbReference type="CDD" id="cd07714">
    <property type="entry name" value="RNaseJ_MBL-fold"/>
    <property type="match status" value="1"/>
</dbReference>
<feature type="binding site" evidence="12">
    <location>
        <position position="59"/>
    </location>
    <ligand>
        <name>Zn(2+)</name>
        <dbReference type="ChEBI" id="CHEBI:29105"/>
        <label>1</label>
        <note>catalytic</note>
    </ligand>
</feature>
<proteinExistence type="inferred from homology"/>
<dbReference type="Pfam" id="PF07521">
    <property type="entry name" value="RMMBL"/>
    <property type="match status" value="1"/>
</dbReference>
<accession>A0A0G1X8R5</accession>
<evidence type="ECO:0000256" key="6">
    <source>
        <dbReference type="ARBA" id="ARBA00022833"/>
    </source>
</evidence>
<dbReference type="InterPro" id="IPR055132">
    <property type="entry name" value="RNase_J_b_CASP"/>
</dbReference>
<feature type="binding site" evidence="12">
    <location>
        <position position="55"/>
    </location>
    <ligand>
        <name>Zn(2+)</name>
        <dbReference type="ChEBI" id="CHEBI:29105"/>
        <label>1</label>
        <note>catalytic</note>
    </ligand>
</feature>
<feature type="binding site" evidence="12">
    <location>
        <position position="372"/>
    </location>
    <ligand>
        <name>Zn(2+)</name>
        <dbReference type="ChEBI" id="CHEBI:29105"/>
        <label>1</label>
        <note>catalytic</note>
    </ligand>
</feature>
<comment type="caution">
    <text evidence="9">Lacks conserved residue(s) required for the propagation of feature annotation.</text>
</comment>
<evidence type="ECO:0000256" key="2">
    <source>
        <dbReference type="ARBA" id="ARBA00022722"/>
    </source>
</evidence>
<evidence type="ECO:0000259" key="13">
    <source>
        <dbReference type="SMART" id="SM00849"/>
    </source>
</evidence>
<dbReference type="Pfam" id="PF17770">
    <property type="entry name" value="RNase_J_C"/>
    <property type="match status" value="1"/>
</dbReference>
<feature type="binding site" evidence="12">
    <location>
        <position position="32"/>
    </location>
    <ligand>
        <name>Ca(2+)</name>
        <dbReference type="ChEBI" id="CHEBI:29108"/>
    </ligand>
</feature>
<keyword evidence="3 12" id="KW-0479">Metal-binding</keyword>